<keyword evidence="2" id="KW-1185">Reference proteome</keyword>
<dbReference type="EMBL" id="JAOXLN010000030">
    <property type="protein sequence ID" value="MDZ5088238.1"/>
    <property type="molecule type" value="Genomic_DNA"/>
</dbReference>
<organism evidence="1 2">
    <name type="scientific">Mycolicibacterium parafortuitum</name>
    <name type="common">Mycobacterium parafortuitum</name>
    <dbReference type="NCBI Taxonomy" id="39692"/>
    <lineage>
        <taxon>Bacteria</taxon>
        <taxon>Bacillati</taxon>
        <taxon>Actinomycetota</taxon>
        <taxon>Actinomycetes</taxon>
        <taxon>Mycobacteriales</taxon>
        <taxon>Mycobacteriaceae</taxon>
        <taxon>Mycolicibacterium</taxon>
    </lineage>
</organism>
<gene>
    <name evidence="1" type="ORF">OHX15_22835</name>
</gene>
<accession>A0ACC6MMT0</accession>
<reference evidence="1 2" key="1">
    <citation type="journal article" date="2021" name="Chemosphere">
        <title>Bioballs carrying a syntrophic Rhodococcus and Mycolicibacterium consortium for simultaneous sorption and biodegradation of fuel oil in contaminated freshwater.</title>
        <authorList>
            <person name="Naloka K."/>
            <person name="Polrit D."/>
            <person name="Muangchinda C."/>
            <person name="Thoetkiattikul H."/>
            <person name="Pinyakong O."/>
        </authorList>
    </citation>
    <scope>NUCLEOTIDE SEQUENCE [LARGE SCALE GENOMIC DNA]</scope>
    <source>
        <strain evidence="1 2">J101</strain>
    </source>
</reference>
<protein>
    <submittedName>
        <fullName evidence="1">Helix-turn-helix transcriptional regulator</fullName>
    </submittedName>
</protein>
<name>A0ACC6MMT0_MYCPF</name>
<sequence>MRTDPWSDDPCPIARGMAVIGQRWSVLIIREALLGRSRFSEFREELGVASDVLSARLAELVAAGILETVDYREPGDRTRSAYQLTEAGRDLVVVLGAIGQWGYKHADRRRGTPYRFVDGAGEPVTAGFHRHDGAVVADAEVRLVRKPVRR</sequence>
<comment type="caution">
    <text evidence="1">The sequence shown here is derived from an EMBL/GenBank/DDBJ whole genome shotgun (WGS) entry which is preliminary data.</text>
</comment>
<evidence type="ECO:0000313" key="2">
    <source>
        <dbReference type="Proteomes" id="UP001289645"/>
    </source>
</evidence>
<proteinExistence type="predicted"/>
<dbReference type="Proteomes" id="UP001289645">
    <property type="component" value="Unassembled WGS sequence"/>
</dbReference>
<evidence type="ECO:0000313" key="1">
    <source>
        <dbReference type="EMBL" id="MDZ5088238.1"/>
    </source>
</evidence>